<sequence>MKPRQLEILIHTDFRSATKLIDAKQSKRSNEVYWNGIFHANVLQLFADILSNKFLSLWKVLQAQYFINLEYSVTRKDLEPYFSLNPYTFLQQQHLQ</sequence>
<dbReference type="STRING" id="1349421.OI18_09055"/>
<keyword evidence="2" id="KW-1185">Reference proteome</keyword>
<protein>
    <submittedName>
        <fullName evidence="1">Uncharacterized protein</fullName>
    </submittedName>
</protein>
<proteinExistence type="predicted"/>
<dbReference type="RefSeq" id="WP_039139145.1">
    <property type="nucleotide sequence ID" value="NZ_JSVC01000009.1"/>
</dbReference>
<evidence type="ECO:0000313" key="1">
    <source>
        <dbReference type="EMBL" id="KIC95019.1"/>
    </source>
</evidence>
<dbReference type="AlphaFoldDB" id="A0A0C1IX66"/>
<evidence type="ECO:0000313" key="2">
    <source>
        <dbReference type="Proteomes" id="UP000031408"/>
    </source>
</evidence>
<comment type="caution">
    <text evidence="1">The sequence shown here is derived from an EMBL/GenBank/DDBJ whole genome shotgun (WGS) entry which is preliminary data.</text>
</comment>
<name>A0A0C1IX66_9BACT</name>
<dbReference type="Proteomes" id="UP000031408">
    <property type="component" value="Unassembled WGS sequence"/>
</dbReference>
<organism evidence="1 2">
    <name type="scientific">Flavihumibacter solisilvae</name>
    <dbReference type="NCBI Taxonomy" id="1349421"/>
    <lineage>
        <taxon>Bacteria</taxon>
        <taxon>Pseudomonadati</taxon>
        <taxon>Bacteroidota</taxon>
        <taxon>Chitinophagia</taxon>
        <taxon>Chitinophagales</taxon>
        <taxon>Chitinophagaceae</taxon>
        <taxon>Flavihumibacter</taxon>
    </lineage>
</organism>
<accession>A0A0C1IX66</accession>
<gene>
    <name evidence="1" type="ORF">OI18_09055</name>
</gene>
<reference evidence="1 2" key="1">
    <citation type="submission" date="2014-11" db="EMBL/GenBank/DDBJ databases">
        <title>Genome sequence of Flavihumibacter solisilvae 3-3.</title>
        <authorList>
            <person name="Zhou G."/>
            <person name="Li M."/>
            <person name="Wang G."/>
        </authorList>
    </citation>
    <scope>NUCLEOTIDE SEQUENCE [LARGE SCALE GENOMIC DNA]</scope>
    <source>
        <strain evidence="1 2">3-3</strain>
    </source>
</reference>
<dbReference type="EMBL" id="JSVC01000009">
    <property type="protein sequence ID" value="KIC95019.1"/>
    <property type="molecule type" value="Genomic_DNA"/>
</dbReference>